<feature type="domain" description="Response regulatory" evidence="8">
    <location>
        <begin position="10"/>
        <end position="126"/>
    </location>
</feature>
<comment type="catalytic activity">
    <reaction evidence="1">
        <text>ATP + protein L-histidine = ADP + protein N-phospho-L-histidine.</text>
        <dbReference type="EC" id="2.7.13.3"/>
    </reaction>
</comment>
<dbReference type="InterPro" id="IPR001610">
    <property type="entry name" value="PAC"/>
</dbReference>
<protein>
    <recommendedName>
        <fullName evidence="2">histidine kinase</fullName>
        <ecNumber evidence="2">2.7.13.3</ecNumber>
    </recommendedName>
</protein>
<feature type="domain" description="Histidine kinase" evidence="7">
    <location>
        <begin position="399"/>
        <end position="592"/>
    </location>
</feature>
<dbReference type="STRING" id="767519.SAMN05216559_1151"/>
<feature type="domain" description="PAC" evidence="10">
    <location>
        <begin position="343"/>
        <end position="395"/>
    </location>
</feature>
<organism evidence="11 12">
    <name type="scientific">Halomicrobium zhouii</name>
    <dbReference type="NCBI Taxonomy" id="767519"/>
    <lineage>
        <taxon>Archaea</taxon>
        <taxon>Methanobacteriati</taxon>
        <taxon>Methanobacteriota</taxon>
        <taxon>Stenosarchaea group</taxon>
        <taxon>Halobacteria</taxon>
        <taxon>Halobacteriales</taxon>
        <taxon>Haloarculaceae</taxon>
        <taxon>Halomicrobium</taxon>
    </lineage>
</organism>
<proteinExistence type="predicted"/>
<dbReference type="InterPro" id="IPR001789">
    <property type="entry name" value="Sig_transdc_resp-reg_receiver"/>
</dbReference>
<gene>
    <name evidence="11" type="ORF">SAMN05216559_1151</name>
</gene>
<dbReference type="PROSITE" id="PS50109">
    <property type="entry name" value="HIS_KIN"/>
    <property type="match status" value="1"/>
</dbReference>
<evidence type="ECO:0000313" key="12">
    <source>
        <dbReference type="Proteomes" id="UP000199062"/>
    </source>
</evidence>
<dbReference type="Pfam" id="PF00072">
    <property type="entry name" value="Response_reg"/>
    <property type="match status" value="1"/>
</dbReference>
<dbReference type="AlphaFoldDB" id="A0A1I6KNN0"/>
<dbReference type="InterPro" id="IPR003661">
    <property type="entry name" value="HisK_dim/P_dom"/>
</dbReference>
<dbReference type="EC" id="2.7.13.3" evidence="2"/>
<dbReference type="InterPro" id="IPR036097">
    <property type="entry name" value="HisK_dim/P_sf"/>
</dbReference>
<reference evidence="11 12" key="1">
    <citation type="submission" date="2016-10" db="EMBL/GenBank/DDBJ databases">
        <authorList>
            <person name="de Groot N.N."/>
        </authorList>
    </citation>
    <scope>NUCLEOTIDE SEQUENCE [LARGE SCALE GENOMIC DNA]</scope>
    <source>
        <strain evidence="11 12">CGMCC 1.10457</strain>
    </source>
</reference>
<dbReference type="PROSITE" id="PS50110">
    <property type="entry name" value="RESPONSE_REGULATORY"/>
    <property type="match status" value="1"/>
</dbReference>
<dbReference type="InterPro" id="IPR052162">
    <property type="entry name" value="Sensor_kinase/Photoreceptor"/>
</dbReference>
<dbReference type="InterPro" id="IPR013655">
    <property type="entry name" value="PAS_fold_3"/>
</dbReference>
<evidence type="ECO:0000256" key="5">
    <source>
        <dbReference type="ARBA" id="ARBA00022777"/>
    </source>
</evidence>
<dbReference type="SMART" id="SM00387">
    <property type="entry name" value="HATPase_c"/>
    <property type="match status" value="1"/>
</dbReference>
<dbReference type="InterPro" id="IPR003594">
    <property type="entry name" value="HATPase_dom"/>
</dbReference>
<sequence>MNDADGGEIRVLHVDDDADFAEMVGMQLRRQNEEITVVTETNVDDGLARLQTEDVDCVVSDHDMPGKDGLAFLRAVREAYPELPFVLFTGKGSEEIASDAISAGVTEYLQKETGTDQYAVLANRIEQAVSSDRAKRALEESERRLSTLISNLPGMVYRCRNERGWPMTFVSDGAAALTGYSADAIESGDVSWNDDVIREADREAVWERVQTAVRADEPFEVTYRIETADGEERWVWERGRTVESAEESGAIEGFVTDITARKERERELEDEREFTEDVLNSLSDVFFVVGTDGSLRRWNDRVNEVTGYTDEQIAASDAIEFFAEADRPKARQAFGRAFDGERVQFEGTVEPIDGEAIPFEFRGTALTDADGEVVGVSGVGRDVSERKTQQRELEAFASLVSHDLRNPLNVVQGRVQLALESGSVENLAAASDAADRMERLIDDVVRLTRQGHDIGDVEPVEVADVAAEAWDKLEADGSSLTVETARTVEANPDRFRELLAELFQNAVQHGADDDGGVSVRVGDTDGGFFVADDGAGIDPDRRPDVFDEGYTTSTDGTGLGLPLVERIAAAHGWTVTVAESEREEGARFEITV</sequence>
<keyword evidence="12" id="KW-1185">Reference proteome</keyword>
<evidence type="ECO:0000256" key="1">
    <source>
        <dbReference type="ARBA" id="ARBA00000085"/>
    </source>
</evidence>
<dbReference type="InterPro" id="IPR004358">
    <property type="entry name" value="Sig_transdc_His_kin-like_C"/>
</dbReference>
<dbReference type="SMART" id="SM00091">
    <property type="entry name" value="PAS"/>
    <property type="match status" value="2"/>
</dbReference>
<dbReference type="Proteomes" id="UP000199062">
    <property type="component" value="Unassembled WGS sequence"/>
</dbReference>
<keyword evidence="3 6" id="KW-0597">Phosphoprotein</keyword>
<accession>A0A1I6KNN0</accession>
<feature type="domain" description="PAC" evidence="10">
    <location>
        <begin position="219"/>
        <end position="270"/>
    </location>
</feature>
<dbReference type="SMART" id="SM00448">
    <property type="entry name" value="REC"/>
    <property type="match status" value="1"/>
</dbReference>
<dbReference type="PANTHER" id="PTHR43304:SF1">
    <property type="entry name" value="PAC DOMAIN-CONTAINING PROTEIN"/>
    <property type="match status" value="1"/>
</dbReference>
<feature type="domain" description="PAS" evidence="9">
    <location>
        <begin position="271"/>
        <end position="341"/>
    </location>
</feature>
<dbReference type="Pfam" id="PF08448">
    <property type="entry name" value="PAS_4"/>
    <property type="match status" value="1"/>
</dbReference>
<feature type="modified residue" description="4-aspartylphosphate" evidence="6">
    <location>
        <position position="61"/>
    </location>
</feature>
<dbReference type="InterPro" id="IPR005467">
    <property type="entry name" value="His_kinase_dom"/>
</dbReference>
<dbReference type="PROSITE" id="PS50113">
    <property type="entry name" value="PAC"/>
    <property type="match status" value="2"/>
</dbReference>
<evidence type="ECO:0000313" key="11">
    <source>
        <dbReference type="EMBL" id="SFR92791.1"/>
    </source>
</evidence>
<evidence type="ECO:0000259" key="7">
    <source>
        <dbReference type="PROSITE" id="PS50109"/>
    </source>
</evidence>
<dbReference type="Pfam" id="PF00512">
    <property type="entry name" value="HisKA"/>
    <property type="match status" value="1"/>
</dbReference>
<dbReference type="Pfam" id="PF02518">
    <property type="entry name" value="HATPase_c"/>
    <property type="match status" value="1"/>
</dbReference>
<dbReference type="GO" id="GO:0000155">
    <property type="term" value="F:phosphorelay sensor kinase activity"/>
    <property type="evidence" value="ECO:0007669"/>
    <property type="project" value="InterPro"/>
</dbReference>
<dbReference type="PRINTS" id="PR00344">
    <property type="entry name" value="BCTRLSENSOR"/>
</dbReference>
<evidence type="ECO:0000256" key="4">
    <source>
        <dbReference type="ARBA" id="ARBA00022679"/>
    </source>
</evidence>
<dbReference type="CDD" id="cd00130">
    <property type="entry name" value="PAS"/>
    <property type="match status" value="2"/>
</dbReference>
<keyword evidence="5" id="KW-0418">Kinase</keyword>
<dbReference type="Pfam" id="PF08447">
    <property type="entry name" value="PAS_3"/>
    <property type="match status" value="1"/>
</dbReference>
<dbReference type="SUPFAM" id="SSF55874">
    <property type="entry name" value="ATPase domain of HSP90 chaperone/DNA topoisomerase II/histidine kinase"/>
    <property type="match status" value="1"/>
</dbReference>
<evidence type="ECO:0000256" key="6">
    <source>
        <dbReference type="PROSITE-ProRule" id="PRU00169"/>
    </source>
</evidence>
<dbReference type="RefSeq" id="WP_089814713.1">
    <property type="nucleotide sequence ID" value="NZ_FOZK01000001.1"/>
</dbReference>
<evidence type="ECO:0000256" key="2">
    <source>
        <dbReference type="ARBA" id="ARBA00012438"/>
    </source>
</evidence>
<dbReference type="Gene3D" id="3.30.565.10">
    <property type="entry name" value="Histidine kinase-like ATPase, C-terminal domain"/>
    <property type="match status" value="1"/>
</dbReference>
<dbReference type="InterPro" id="IPR011006">
    <property type="entry name" value="CheY-like_superfamily"/>
</dbReference>
<dbReference type="InterPro" id="IPR000700">
    <property type="entry name" value="PAS-assoc_C"/>
</dbReference>
<dbReference type="InterPro" id="IPR035965">
    <property type="entry name" value="PAS-like_dom_sf"/>
</dbReference>
<dbReference type="SUPFAM" id="SSF47384">
    <property type="entry name" value="Homodimeric domain of signal transducing histidine kinase"/>
    <property type="match status" value="1"/>
</dbReference>
<evidence type="ECO:0000256" key="3">
    <source>
        <dbReference type="ARBA" id="ARBA00022553"/>
    </source>
</evidence>
<dbReference type="CDD" id="cd00156">
    <property type="entry name" value="REC"/>
    <property type="match status" value="1"/>
</dbReference>
<keyword evidence="4" id="KW-0808">Transferase</keyword>
<name>A0A1I6KNN0_9EURY</name>
<dbReference type="PANTHER" id="PTHR43304">
    <property type="entry name" value="PHYTOCHROME-LIKE PROTEIN CPH1"/>
    <property type="match status" value="1"/>
</dbReference>
<dbReference type="CDD" id="cd00082">
    <property type="entry name" value="HisKA"/>
    <property type="match status" value="1"/>
</dbReference>
<dbReference type="InterPro" id="IPR013656">
    <property type="entry name" value="PAS_4"/>
</dbReference>
<dbReference type="SMART" id="SM00086">
    <property type="entry name" value="PAC"/>
    <property type="match status" value="2"/>
</dbReference>
<evidence type="ECO:0000259" key="9">
    <source>
        <dbReference type="PROSITE" id="PS50112"/>
    </source>
</evidence>
<dbReference type="SUPFAM" id="SSF52172">
    <property type="entry name" value="CheY-like"/>
    <property type="match status" value="1"/>
</dbReference>
<dbReference type="Gene3D" id="3.30.450.20">
    <property type="entry name" value="PAS domain"/>
    <property type="match status" value="2"/>
</dbReference>
<feature type="domain" description="PAS" evidence="9">
    <location>
        <begin position="141"/>
        <end position="216"/>
    </location>
</feature>
<dbReference type="Gene3D" id="3.40.50.2300">
    <property type="match status" value="1"/>
</dbReference>
<dbReference type="NCBIfam" id="TIGR00229">
    <property type="entry name" value="sensory_box"/>
    <property type="match status" value="2"/>
</dbReference>
<evidence type="ECO:0000259" key="8">
    <source>
        <dbReference type="PROSITE" id="PS50110"/>
    </source>
</evidence>
<dbReference type="Gene3D" id="1.10.287.130">
    <property type="match status" value="1"/>
</dbReference>
<dbReference type="InterPro" id="IPR036890">
    <property type="entry name" value="HATPase_C_sf"/>
</dbReference>
<dbReference type="SMART" id="SM00388">
    <property type="entry name" value="HisKA"/>
    <property type="match status" value="1"/>
</dbReference>
<dbReference type="InterPro" id="IPR000014">
    <property type="entry name" value="PAS"/>
</dbReference>
<dbReference type="OrthoDB" id="8127at2157"/>
<dbReference type="SUPFAM" id="SSF55785">
    <property type="entry name" value="PYP-like sensor domain (PAS domain)"/>
    <property type="match status" value="2"/>
</dbReference>
<evidence type="ECO:0000259" key="10">
    <source>
        <dbReference type="PROSITE" id="PS50113"/>
    </source>
</evidence>
<dbReference type="PROSITE" id="PS50112">
    <property type="entry name" value="PAS"/>
    <property type="match status" value="2"/>
</dbReference>
<dbReference type="EMBL" id="FOZK01000001">
    <property type="protein sequence ID" value="SFR92791.1"/>
    <property type="molecule type" value="Genomic_DNA"/>
</dbReference>